<proteinExistence type="predicted"/>
<dbReference type="EMBL" id="CP011125">
    <property type="protein sequence ID" value="AKF09619.1"/>
    <property type="molecule type" value="Genomic_DNA"/>
</dbReference>
<dbReference type="GO" id="GO:0004674">
    <property type="term" value="F:protein serine/threonine kinase activity"/>
    <property type="evidence" value="ECO:0007669"/>
    <property type="project" value="UniProtKB-KW"/>
</dbReference>
<evidence type="ECO:0000256" key="6">
    <source>
        <dbReference type="SAM" id="MobiDB-lite"/>
    </source>
</evidence>
<dbReference type="PROSITE" id="PS00108">
    <property type="entry name" value="PROTEIN_KINASE_ST"/>
    <property type="match status" value="1"/>
</dbReference>
<dbReference type="InterPro" id="IPR011009">
    <property type="entry name" value="Kinase-like_dom_sf"/>
</dbReference>
<feature type="binding site" evidence="5">
    <location>
        <position position="141"/>
    </location>
    <ligand>
        <name>ATP</name>
        <dbReference type="ChEBI" id="CHEBI:30616"/>
    </ligand>
</feature>
<dbReference type="PROSITE" id="PS00107">
    <property type="entry name" value="PROTEIN_KINASE_ATP"/>
    <property type="match status" value="1"/>
</dbReference>
<dbReference type="PROSITE" id="PS50011">
    <property type="entry name" value="PROTEIN_KINASE_DOM"/>
    <property type="match status" value="1"/>
</dbReference>
<dbReference type="Pfam" id="PF00069">
    <property type="entry name" value="Pkinase"/>
    <property type="match status" value="1"/>
</dbReference>
<dbReference type="AlphaFoldDB" id="A0A0F6SH08"/>
<evidence type="ECO:0000259" key="7">
    <source>
        <dbReference type="PROSITE" id="PS50011"/>
    </source>
</evidence>
<dbReference type="InterPro" id="IPR017441">
    <property type="entry name" value="Protein_kinase_ATP_BS"/>
</dbReference>
<dbReference type="STRING" id="927083.DB32_006768"/>
<evidence type="ECO:0000256" key="3">
    <source>
        <dbReference type="ARBA" id="ARBA00022777"/>
    </source>
</evidence>
<dbReference type="InterPro" id="IPR026870">
    <property type="entry name" value="Zinc_ribbon_dom"/>
</dbReference>
<protein>
    <submittedName>
        <fullName evidence="8">Serine/threonine protein kinase PrkC, regulator of stationary phase</fullName>
    </submittedName>
</protein>
<keyword evidence="2 5" id="KW-0547">Nucleotide-binding</keyword>
<dbReference type="PANTHER" id="PTHR43289:SF6">
    <property type="entry name" value="SERINE_THREONINE-PROTEIN KINASE NEKL-3"/>
    <property type="match status" value="1"/>
</dbReference>
<dbReference type="Gene3D" id="3.30.200.20">
    <property type="entry name" value="Phosphorylase Kinase, domain 1"/>
    <property type="match status" value="1"/>
</dbReference>
<reference evidence="8 9" key="1">
    <citation type="submission" date="2015-03" db="EMBL/GenBank/DDBJ databases">
        <title>Genome assembly of Sandaracinus amylolyticus DSM 53668.</title>
        <authorList>
            <person name="Sharma G."/>
            <person name="Subramanian S."/>
        </authorList>
    </citation>
    <scope>NUCLEOTIDE SEQUENCE [LARGE SCALE GENOMIC DNA]</scope>
    <source>
        <strain evidence="8 9">DSM 53668</strain>
    </source>
</reference>
<dbReference type="SMART" id="SM00220">
    <property type="entry name" value="S_TKc"/>
    <property type="match status" value="1"/>
</dbReference>
<dbReference type="PANTHER" id="PTHR43289">
    <property type="entry name" value="MITOGEN-ACTIVATED PROTEIN KINASE KINASE KINASE 20-RELATED"/>
    <property type="match status" value="1"/>
</dbReference>
<dbReference type="Pfam" id="PF13240">
    <property type="entry name" value="Zn_Ribbon_1"/>
    <property type="match status" value="1"/>
</dbReference>
<gene>
    <name evidence="8" type="ORF">DB32_006768</name>
</gene>
<dbReference type="CDD" id="cd14014">
    <property type="entry name" value="STKc_PknB_like"/>
    <property type="match status" value="1"/>
</dbReference>
<keyword evidence="3 8" id="KW-0418">Kinase</keyword>
<sequence length="613" mass="65757">MVLGAHDPSTLDRGRGAGRTRSTHARPWLRRSGCTIDARSTLRVAFARTDGISALSARARYAARASMTPCPRCGHENVDHARFCSACGAILEARASVDDPLIGRIVADRYRIVRPIGEGGMGRVYLAEQRMGTTTRAVAIKVLTTPMSDSLAVARFYRECETVVQLTHPHTIRFYDFGELALPLSSGAVDRRLYIAMEYVDGRSLATAIESGPLPLDIVDRLVRQIGGALTEAHRRGIVHRDLKPDNVLLAHNEAEGEIAKVLDFGIAKKDHVEGPEITAQGTIIGTPAYMSPEQISGMRVDERSDVYALALMTYEMLTGARPFAARTPIEWATAHMMSAPRSFDEFPSAQALSPERRAAILRGLEKDPQSRTASVRRFVDDFCGIESSQPTPIPRIPSTAPPSDLGNAPTLAAPHTPRDTAPHVGAIPGAGPGLGAILGAALGGIALIAAGAATVWVVAGGPSDVQDVADAAAPHDAGTDAEGHLPHEWLTILHFEERARDATHALGPPDGRCASIAPGGTITLELTPGARMLTDGTEHPDLQIEVREGSGPYRVDVGVERRQFRTIAQGLVTSSPLDVDQFGIPRFRYVKIKNRATRGDVCVDAVAAHRHE</sequence>
<dbReference type="InterPro" id="IPR008271">
    <property type="entry name" value="Ser/Thr_kinase_AS"/>
</dbReference>
<name>A0A0F6SH08_9BACT</name>
<keyword evidence="4 5" id="KW-0067">ATP-binding</keyword>
<evidence type="ECO:0000313" key="8">
    <source>
        <dbReference type="EMBL" id="AKF09619.1"/>
    </source>
</evidence>
<dbReference type="KEGG" id="samy:DB32_006768"/>
<dbReference type="Proteomes" id="UP000034883">
    <property type="component" value="Chromosome"/>
</dbReference>
<keyword evidence="8" id="KW-0723">Serine/threonine-protein kinase</keyword>
<evidence type="ECO:0000256" key="1">
    <source>
        <dbReference type="ARBA" id="ARBA00022679"/>
    </source>
</evidence>
<dbReference type="Gene3D" id="1.10.510.10">
    <property type="entry name" value="Transferase(Phosphotransferase) domain 1"/>
    <property type="match status" value="1"/>
</dbReference>
<evidence type="ECO:0000313" key="9">
    <source>
        <dbReference type="Proteomes" id="UP000034883"/>
    </source>
</evidence>
<organism evidence="8 9">
    <name type="scientific">Sandaracinus amylolyticus</name>
    <dbReference type="NCBI Taxonomy" id="927083"/>
    <lineage>
        <taxon>Bacteria</taxon>
        <taxon>Pseudomonadati</taxon>
        <taxon>Myxococcota</taxon>
        <taxon>Polyangia</taxon>
        <taxon>Polyangiales</taxon>
        <taxon>Sandaracinaceae</taxon>
        <taxon>Sandaracinus</taxon>
    </lineage>
</organism>
<evidence type="ECO:0000256" key="2">
    <source>
        <dbReference type="ARBA" id="ARBA00022741"/>
    </source>
</evidence>
<feature type="domain" description="Protein kinase" evidence="7">
    <location>
        <begin position="110"/>
        <end position="384"/>
    </location>
</feature>
<dbReference type="InterPro" id="IPR000719">
    <property type="entry name" value="Prot_kinase_dom"/>
</dbReference>
<accession>A0A0F6SH08</accession>
<evidence type="ECO:0000256" key="5">
    <source>
        <dbReference type="PROSITE-ProRule" id="PRU10141"/>
    </source>
</evidence>
<dbReference type="GO" id="GO:0005524">
    <property type="term" value="F:ATP binding"/>
    <property type="evidence" value="ECO:0007669"/>
    <property type="project" value="UniProtKB-UniRule"/>
</dbReference>
<feature type="region of interest" description="Disordered" evidence="6">
    <location>
        <begin position="1"/>
        <end position="24"/>
    </location>
</feature>
<keyword evidence="1" id="KW-0808">Transferase</keyword>
<keyword evidence="9" id="KW-1185">Reference proteome</keyword>
<feature type="region of interest" description="Disordered" evidence="6">
    <location>
        <begin position="389"/>
        <end position="410"/>
    </location>
</feature>
<evidence type="ECO:0000256" key="4">
    <source>
        <dbReference type="ARBA" id="ARBA00022840"/>
    </source>
</evidence>
<dbReference type="SUPFAM" id="SSF56112">
    <property type="entry name" value="Protein kinase-like (PK-like)"/>
    <property type="match status" value="1"/>
</dbReference>